<evidence type="ECO:0000313" key="2">
    <source>
        <dbReference type="Proteomes" id="UP000683437"/>
    </source>
</evidence>
<name>A0A8F2IWU8_9CAUD</name>
<dbReference type="EMBL" id="MW822148">
    <property type="protein sequence ID" value="QWT30525.1"/>
    <property type="molecule type" value="Genomic_DNA"/>
</dbReference>
<dbReference type="RefSeq" id="YP_010510562.1">
    <property type="nucleotide sequence ID" value="NC_067270.1"/>
</dbReference>
<proteinExistence type="predicted"/>
<protein>
    <submittedName>
        <fullName evidence="1">Uncharacterized protein</fullName>
    </submittedName>
</protein>
<sequence>MTQRYASETACSRMAAGTCPECGQAPERHLASTAFWLPRHCDLTPAGATDRITAFREDRTETEGQL</sequence>
<dbReference type="Proteomes" id="UP000683437">
    <property type="component" value="Segment"/>
</dbReference>
<organism evidence="1 2">
    <name type="scientific">Mycobacterium phage I3</name>
    <dbReference type="NCBI Taxonomy" id="2994057"/>
    <lineage>
        <taxon>Viruses</taxon>
        <taxon>Duplodnaviria</taxon>
        <taxon>Heunggongvirae</taxon>
        <taxon>Uroviricota</taxon>
        <taxon>Caudoviricetes</taxon>
        <taxon>Ceeclamvirinae</taxon>
        <taxon>Bixzunavirus</taxon>
        <taxon>Bixzunavirus I3</taxon>
    </lineage>
</organism>
<evidence type="ECO:0000313" key="1">
    <source>
        <dbReference type="EMBL" id="QWT30525.1"/>
    </source>
</evidence>
<accession>A0A8F2IWU8</accession>
<gene>
    <name evidence="1" type="primary">159</name>
    <name evidence="1" type="ORF">PBI_I3_159</name>
</gene>
<reference evidence="1 2" key="1">
    <citation type="submission" date="2021-03" db="EMBL/GenBank/DDBJ databases">
        <authorList>
            <person name="Guerrero-Bustamante C.A."/>
            <person name="Garlena R.A."/>
            <person name="Russell D.A."/>
            <person name="Jacobs-Sera D."/>
            <person name="Hatfull G.F."/>
        </authorList>
    </citation>
    <scope>NUCLEOTIDE SEQUENCE [LARGE SCALE GENOMIC DNA]</scope>
</reference>
<dbReference type="GeneID" id="75735393"/>
<keyword evidence="2" id="KW-1185">Reference proteome</keyword>